<accession>L7W8N9</accession>
<dbReference type="HOGENOM" id="CLU_3330831_0_0_10"/>
<dbReference type="AlphaFoldDB" id="L7W8N9"/>
<sequence length="38" mass="4548">MFLPQYFVTARISRQIIIFDLKIFAQFIKINLLSVLVF</sequence>
<reference evidence="1 2" key="1">
    <citation type="journal article" date="2013" name="Genome Biol. Evol.">
        <title>Genomic makeup of the marine flavobacterium Nonlabens (Donghaeana) dokdonensis DSW-6 and identification of a novel class of rhodopsins.</title>
        <authorList>
            <person name="Kwon S.K."/>
            <person name="Kim B.K."/>
            <person name="Song J.Y."/>
            <person name="Kwak M.J."/>
            <person name="Lee C.H."/>
            <person name="Yoon J.H."/>
            <person name="Oh T.K."/>
            <person name="Kim J.F."/>
        </authorList>
    </citation>
    <scope>NUCLEOTIDE SEQUENCE [LARGE SCALE GENOMIC DNA]</scope>
    <source>
        <strain evidence="2">DSM 17205 / KCTC 12402 / DSW-6</strain>
    </source>
</reference>
<dbReference type="PATRIC" id="fig|592029.3.peg.2917"/>
<evidence type="ECO:0000313" key="1">
    <source>
        <dbReference type="EMBL" id="AGC78070.1"/>
    </source>
</evidence>
<dbReference type="Proteomes" id="UP000011173">
    <property type="component" value="Chromosome"/>
</dbReference>
<organism evidence="1 2">
    <name type="scientific">Nonlabens dokdonensis (strain DSM 17205 / KCTC 12402 / DSW-6)</name>
    <name type="common">Donghaeana dokdonensis</name>
    <dbReference type="NCBI Taxonomy" id="592029"/>
    <lineage>
        <taxon>Bacteria</taxon>
        <taxon>Pseudomonadati</taxon>
        <taxon>Bacteroidota</taxon>
        <taxon>Flavobacteriia</taxon>
        <taxon>Flavobacteriales</taxon>
        <taxon>Flavobacteriaceae</taxon>
        <taxon>Nonlabens</taxon>
    </lineage>
</organism>
<gene>
    <name evidence="1" type="ordered locus">DDD_2943</name>
</gene>
<evidence type="ECO:0000313" key="2">
    <source>
        <dbReference type="Proteomes" id="UP000011173"/>
    </source>
</evidence>
<dbReference type="EMBL" id="CP001397">
    <property type="protein sequence ID" value="AGC78070.1"/>
    <property type="molecule type" value="Genomic_DNA"/>
</dbReference>
<protein>
    <submittedName>
        <fullName evidence="1">Uncharacterized protein</fullName>
    </submittedName>
</protein>
<proteinExistence type="predicted"/>
<dbReference type="KEGG" id="ndo:DDD_2943"/>
<name>L7W8N9_NONDD</name>